<gene>
    <name evidence="4" type="ORF">GCM10009838_79870</name>
</gene>
<keyword evidence="1" id="KW-0418">Kinase</keyword>
<name>A0ABN2TAZ7_9ACTN</name>
<protein>
    <submittedName>
        <fullName evidence="4">Anti-sigma regulatory factor</fullName>
    </submittedName>
</protein>
<keyword evidence="1" id="KW-0723">Serine/threonine-protein kinase</keyword>
<evidence type="ECO:0000256" key="2">
    <source>
        <dbReference type="SAM" id="MobiDB-lite"/>
    </source>
</evidence>
<dbReference type="InterPro" id="IPR003594">
    <property type="entry name" value="HATPase_dom"/>
</dbReference>
<dbReference type="RefSeq" id="WP_344662418.1">
    <property type="nucleotide sequence ID" value="NZ_BAAAQM010000073.1"/>
</dbReference>
<proteinExistence type="predicted"/>
<accession>A0ABN2TAZ7</accession>
<dbReference type="InterPro" id="IPR036890">
    <property type="entry name" value="HATPase_C_sf"/>
</dbReference>
<reference evidence="4 5" key="1">
    <citation type="journal article" date="2019" name="Int. J. Syst. Evol. Microbiol.">
        <title>The Global Catalogue of Microorganisms (GCM) 10K type strain sequencing project: providing services to taxonomists for standard genome sequencing and annotation.</title>
        <authorList>
            <consortium name="The Broad Institute Genomics Platform"/>
            <consortium name="The Broad Institute Genome Sequencing Center for Infectious Disease"/>
            <person name="Wu L."/>
            <person name="Ma J."/>
        </authorList>
    </citation>
    <scope>NUCLEOTIDE SEQUENCE [LARGE SCALE GENOMIC DNA]</scope>
    <source>
        <strain evidence="4 5">JCM 16013</strain>
    </source>
</reference>
<keyword evidence="5" id="KW-1185">Reference proteome</keyword>
<dbReference type="InterPro" id="IPR050267">
    <property type="entry name" value="Anti-sigma-factor_SerPK"/>
</dbReference>
<dbReference type="Pfam" id="PF13581">
    <property type="entry name" value="HATPase_c_2"/>
    <property type="match status" value="1"/>
</dbReference>
<organism evidence="4 5">
    <name type="scientific">Catenulispora subtropica</name>
    <dbReference type="NCBI Taxonomy" id="450798"/>
    <lineage>
        <taxon>Bacteria</taxon>
        <taxon>Bacillati</taxon>
        <taxon>Actinomycetota</taxon>
        <taxon>Actinomycetes</taxon>
        <taxon>Catenulisporales</taxon>
        <taxon>Catenulisporaceae</taxon>
        <taxon>Catenulispora</taxon>
    </lineage>
</organism>
<evidence type="ECO:0000313" key="4">
    <source>
        <dbReference type="EMBL" id="GAA2002001.1"/>
    </source>
</evidence>
<dbReference type="EMBL" id="BAAAQM010000073">
    <property type="protein sequence ID" value="GAA2002001.1"/>
    <property type="molecule type" value="Genomic_DNA"/>
</dbReference>
<keyword evidence="1" id="KW-0808">Transferase</keyword>
<evidence type="ECO:0000256" key="1">
    <source>
        <dbReference type="ARBA" id="ARBA00022527"/>
    </source>
</evidence>
<dbReference type="PANTHER" id="PTHR35526">
    <property type="entry name" value="ANTI-SIGMA-F FACTOR RSBW-RELATED"/>
    <property type="match status" value="1"/>
</dbReference>
<sequence>MLEQSADGTVLERFAPAGPRQEPVRLALPADRDHIVLARSAAAHLAAWLGLSVEAVEDFRLAVDEACCLVVGRGQDAGRTLICEFAESPDAVAVSVSAPVAGDFAGQQVGTFGWSLLESLVDRLWWSVEAGRAEVRLLKRRPGGGPAHRGPETTVGQEPPTWCV</sequence>
<dbReference type="PANTHER" id="PTHR35526:SF3">
    <property type="entry name" value="ANTI-SIGMA-F FACTOR RSBW"/>
    <property type="match status" value="1"/>
</dbReference>
<feature type="region of interest" description="Disordered" evidence="2">
    <location>
        <begin position="141"/>
        <end position="164"/>
    </location>
</feature>
<dbReference type="Gene3D" id="3.30.565.10">
    <property type="entry name" value="Histidine kinase-like ATPase, C-terminal domain"/>
    <property type="match status" value="1"/>
</dbReference>
<comment type="caution">
    <text evidence="4">The sequence shown here is derived from an EMBL/GenBank/DDBJ whole genome shotgun (WGS) entry which is preliminary data.</text>
</comment>
<evidence type="ECO:0000259" key="3">
    <source>
        <dbReference type="Pfam" id="PF13581"/>
    </source>
</evidence>
<dbReference type="Proteomes" id="UP001499854">
    <property type="component" value="Unassembled WGS sequence"/>
</dbReference>
<evidence type="ECO:0000313" key="5">
    <source>
        <dbReference type="Proteomes" id="UP001499854"/>
    </source>
</evidence>
<feature type="domain" description="Histidine kinase/HSP90-like ATPase" evidence="3">
    <location>
        <begin position="28"/>
        <end position="137"/>
    </location>
</feature>